<evidence type="ECO:0000256" key="2">
    <source>
        <dbReference type="ARBA" id="ARBA00023277"/>
    </source>
</evidence>
<reference evidence="5" key="1">
    <citation type="submission" date="2019-03" db="EMBL/GenBank/DDBJ databases">
        <title>Single cell metagenomics reveals metabolic interactions within the superorganism composed of flagellate Streblomastix strix and complex community of Bacteroidetes bacteria on its surface.</title>
        <authorList>
            <person name="Treitli S.C."/>
            <person name="Kolisko M."/>
            <person name="Husnik F."/>
            <person name="Keeling P."/>
            <person name="Hampl V."/>
        </authorList>
    </citation>
    <scope>NUCLEOTIDE SEQUENCE</scope>
    <source>
        <strain evidence="5">STM</strain>
    </source>
</reference>
<evidence type="ECO:0000313" key="5">
    <source>
        <dbReference type="EMBL" id="KAA6339772.1"/>
    </source>
</evidence>
<dbReference type="EC" id="3.2.1.8" evidence="5"/>
<keyword evidence="2" id="KW-0119">Carbohydrate metabolism</keyword>
<evidence type="ECO:0000256" key="1">
    <source>
        <dbReference type="ARBA" id="ARBA00022801"/>
    </source>
</evidence>
<dbReference type="Pfam" id="PF00331">
    <property type="entry name" value="Glyco_hydro_10"/>
    <property type="match status" value="1"/>
</dbReference>
<feature type="domain" description="GH10" evidence="4">
    <location>
        <begin position="67"/>
        <end position="146"/>
    </location>
</feature>
<keyword evidence="1 5" id="KW-0378">Hydrolase</keyword>
<dbReference type="InterPro" id="IPR001000">
    <property type="entry name" value="GH10_dom"/>
</dbReference>
<organism evidence="5">
    <name type="scientific">termite gut metagenome</name>
    <dbReference type="NCBI Taxonomy" id="433724"/>
    <lineage>
        <taxon>unclassified sequences</taxon>
        <taxon>metagenomes</taxon>
        <taxon>organismal metagenomes</taxon>
    </lineage>
</organism>
<keyword evidence="3" id="KW-0624">Polysaccharide degradation</keyword>
<sequence>MKYTIKKLVPAAVALLLTVCVSSCDEEKMNWYADPERNPITTAEIPLSLQEKISKYDALNTYASFPLGMGVDLTLYMEDEDYRNTVNENFDVLTVGYHMKHGAMVSGNGNLNFTRVDNFLAAVPQEITVFGHTLVWHQNQNASYLNGLIAPQVVPPPAGSSLVDISGLQDGSFPVGVNGITVAE</sequence>
<gene>
    <name evidence="5" type="ORF">EZS27_012316</name>
</gene>
<name>A0A5J4S238_9ZZZZ</name>
<dbReference type="InterPro" id="IPR017853">
    <property type="entry name" value="GH"/>
</dbReference>
<dbReference type="Gene3D" id="3.20.20.80">
    <property type="entry name" value="Glycosidases"/>
    <property type="match status" value="1"/>
</dbReference>
<dbReference type="GO" id="GO:0045493">
    <property type="term" value="P:xylan catabolic process"/>
    <property type="evidence" value="ECO:0007669"/>
    <property type="project" value="UniProtKB-KW"/>
</dbReference>
<dbReference type="EMBL" id="SNRY01000509">
    <property type="protein sequence ID" value="KAA6339772.1"/>
    <property type="molecule type" value="Genomic_DNA"/>
</dbReference>
<comment type="caution">
    <text evidence="5">The sequence shown here is derived from an EMBL/GenBank/DDBJ whole genome shotgun (WGS) entry which is preliminary data.</text>
</comment>
<keyword evidence="5" id="KW-0858">Xylan degradation</keyword>
<protein>
    <submittedName>
        <fullName evidence="5">Endo-beta-1 4-xylanase Xyn10C</fullName>
        <ecNumber evidence="5">3.2.1.8</ecNumber>
    </submittedName>
</protein>
<dbReference type="SUPFAM" id="SSF51445">
    <property type="entry name" value="(Trans)glycosidases"/>
    <property type="match status" value="1"/>
</dbReference>
<keyword evidence="5" id="KW-0326">Glycosidase</keyword>
<proteinExistence type="predicted"/>
<dbReference type="AlphaFoldDB" id="A0A5J4S238"/>
<evidence type="ECO:0000256" key="3">
    <source>
        <dbReference type="ARBA" id="ARBA00023326"/>
    </source>
</evidence>
<evidence type="ECO:0000259" key="4">
    <source>
        <dbReference type="Pfam" id="PF00331"/>
    </source>
</evidence>
<accession>A0A5J4S238</accession>
<dbReference type="GO" id="GO:0031176">
    <property type="term" value="F:endo-1,4-beta-xylanase activity"/>
    <property type="evidence" value="ECO:0007669"/>
    <property type="project" value="UniProtKB-EC"/>
</dbReference>